<reference evidence="2" key="1">
    <citation type="journal article" date="2019" name="Int. J. Syst. Evol. Microbiol.">
        <title>The Global Catalogue of Microorganisms (GCM) 10K type strain sequencing project: providing services to taxonomists for standard genome sequencing and annotation.</title>
        <authorList>
            <consortium name="The Broad Institute Genomics Platform"/>
            <consortium name="The Broad Institute Genome Sequencing Center for Infectious Disease"/>
            <person name="Wu L."/>
            <person name="Ma J."/>
        </authorList>
    </citation>
    <scope>NUCLEOTIDE SEQUENCE [LARGE SCALE GENOMIC DNA]</scope>
    <source>
        <strain evidence="2">JCM 13929</strain>
    </source>
</reference>
<sequence length="75" mass="8307">MVLVDPGRPRLDVVEHQGLTVRATGDQHVEPPVRPHRAVFADPLTEEVASLGDRSHLRHVTYSNQSSRIGKAFPC</sequence>
<evidence type="ECO:0000313" key="1">
    <source>
        <dbReference type="EMBL" id="GAA1648666.1"/>
    </source>
</evidence>
<proteinExistence type="predicted"/>
<accession>A0ABP4REF0</accession>
<name>A0ABP4REF0_9ACTN</name>
<organism evidence="1 2">
    <name type="scientific">Nonomuraea maheshkhaliensis</name>
    <dbReference type="NCBI Taxonomy" id="419590"/>
    <lineage>
        <taxon>Bacteria</taxon>
        <taxon>Bacillati</taxon>
        <taxon>Actinomycetota</taxon>
        <taxon>Actinomycetes</taxon>
        <taxon>Streptosporangiales</taxon>
        <taxon>Streptosporangiaceae</taxon>
        <taxon>Nonomuraea</taxon>
    </lineage>
</organism>
<evidence type="ECO:0000313" key="2">
    <source>
        <dbReference type="Proteomes" id="UP001500064"/>
    </source>
</evidence>
<protein>
    <submittedName>
        <fullName evidence="1">Uncharacterized protein</fullName>
    </submittedName>
</protein>
<dbReference type="Proteomes" id="UP001500064">
    <property type="component" value="Unassembled WGS sequence"/>
</dbReference>
<comment type="caution">
    <text evidence="1">The sequence shown here is derived from an EMBL/GenBank/DDBJ whole genome shotgun (WGS) entry which is preliminary data.</text>
</comment>
<keyword evidence="2" id="KW-1185">Reference proteome</keyword>
<gene>
    <name evidence="1" type="ORF">GCM10009733_052280</name>
</gene>
<dbReference type="EMBL" id="BAAAMU010000040">
    <property type="protein sequence ID" value="GAA1648666.1"/>
    <property type="molecule type" value="Genomic_DNA"/>
</dbReference>